<dbReference type="EMBL" id="LANJ01000016">
    <property type="protein sequence ID" value="KKC37784.1"/>
    <property type="molecule type" value="Genomic_DNA"/>
</dbReference>
<protein>
    <recommendedName>
        <fullName evidence="3">AB hydrolase-1 domain-containing protein</fullName>
    </recommendedName>
</protein>
<sequence length="177" mass="18719">MSDLDQARTIGASLLPALTRRIAVQSGRTQTYGGAGLPLGYFWYVGPEHNPELSTLGDGLFQLEQLLLERSGHGKVGLLGVGEGGTMALLLALTWPDRVHALAVMDAAWPENLDRMPIAARDLAALPTYLGGASAQTQYPDLFASRGATVATGDAAGLRAWLETQTTSIEGHTHAEP</sequence>
<organism evidence="1 2">
    <name type="scientific">Devosia epidermidihirudinis</name>
    <dbReference type="NCBI Taxonomy" id="1293439"/>
    <lineage>
        <taxon>Bacteria</taxon>
        <taxon>Pseudomonadati</taxon>
        <taxon>Pseudomonadota</taxon>
        <taxon>Alphaproteobacteria</taxon>
        <taxon>Hyphomicrobiales</taxon>
        <taxon>Devosiaceae</taxon>
        <taxon>Devosia</taxon>
    </lineage>
</organism>
<evidence type="ECO:0000313" key="2">
    <source>
        <dbReference type="Proteomes" id="UP000033411"/>
    </source>
</evidence>
<proteinExistence type="predicted"/>
<name>A0A0F5QCR5_9HYPH</name>
<dbReference type="Gene3D" id="3.40.50.1820">
    <property type="entry name" value="alpha/beta hydrolase"/>
    <property type="match status" value="1"/>
</dbReference>
<dbReference type="AlphaFoldDB" id="A0A0F5QCR5"/>
<dbReference type="Proteomes" id="UP000033411">
    <property type="component" value="Unassembled WGS sequence"/>
</dbReference>
<dbReference type="SUPFAM" id="SSF53474">
    <property type="entry name" value="alpha/beta-Hydrolases"/>
    <property type="match status" value="1"/>
</dbReference>
<dbReference type="InterPro" id="IPR029058">
    <property type="entry name" value="AB_hydrolase_fold"/>
</dbReference>
<dbReference type="PATRIC" id="fig|1293439.3.peg.1332"/>
<gene>
    <name evidence="1" type="ORF">WH87_08770</name>
</gene>
<evidence type="ECO:0008006" key="3">
    <source>
        <dbReference type="Google" id="ProtNLM"/>
    </source>
</evidence>
<accession>A0A0F5QCR5</accession>
<dbReference type="STRING" id="1293439.WH87_08770"/>
<evidence type="ECO:0000313" key="1">
    <source>
        <dbReference type="EMBL" id="KKC37784.1"/>
    </source>
</evidence>
<comment type="caution">
    <text evidence="1">The sequence shown here is derived from an EMBL/GenBank/DDBJ whole genome shotgun (WGS) entry which is preliminary data.</text>
</comment>
<keyword evidence="2" id="KW-1185">Reference proteome</keyword>
<reference evidence="1 2" key="1">
    <citation type="submission" date="2015-03" db="EMBL/GenBank/DDBJ databases">
        <authorList>
            <person name="Lepp D."/>
            <person name="Hassan Y.I."/>
            <person name="Li X.-Z."/>
            <person name="Zhou T."/>
        </authorList>
    </citation>
    <scope>NUCLEOTIDE SEQUENCE [LARGE SCALE GENOMIC DNA]</scope>
    <source>
        <strain evidence="1 2">E84</strain>
    </source>
</reference>